<evidence type="ECO:0000313" key="2">
    <source>
        <dbReference type="EMBL" id="GAQ78277.1"/>
    </source>
</evidence>
<dbReference type="Proteomes" id="UP000054558">
    <property type="component" value="Unassembled WGS sequence"/>
</dbReference>
<keyword evidence="3" id="KW-1185">Reference proteome</keyword>
<accession>A0A1Y1HNY4</accession>
<gene>
    <name evidence="2" type="ORF">KFL_000100420</name>
</gene>
<feature type="region of interest" description="Disordered" evidence="1">
    <location>
        <begin position="72"/>
        <end position="96"/>
    </location>
</feature>
<dbReference type="OrthoDB" id="2418900at2759"/>
<dbReference type="InterPro" id="IPR041078">
    <property type="entry name" value="Plavaka"/>
</dbReference>
<protein>
    <submittedName>
        <fullName evidence="2">Uncharacterized protein</fullName>
    </submittedName>
</protein>
<dbReference type="AlphaFoldDB" id="A0A1Y1HNY4"/>
<dbReference type="EMBL" id="DF236959">
    <property type="protein sequence ID" value="GAQ78277.1"/>
    <property type="molecule type" value="Genomic_DNA"/>
</dbReference>
<proteinExistence type="predicted"/>
<organism evidence="2 3">
    <name type="scientific">Klebsormidium nitens</name>
    <name type="common">Green alga</name>
    <name type="synonym">Ulothrix nitens</name>
    <dbReference type="NCBI Taxonomy" id="105231"/>
    <lineage>
        <taxon>Eukaryota</taxon>
        <taxon>Viridiplantae</taxon>
        <taxon>Streptophyta</taxon>
        <taxon>Klebsormidiophyceae</taxon>
        <taxon>Klebsormidiales</taxon>
        <taxon>Klebsormidiaceae</taxon>
        <taxon>Klebsormidium</taxon>
    </lineage>
</organism>
<dbReference type="OMA" id="EHERWIW"/>
<sequence length="856" mass="95246">MVNHFIDNLFPHLSPRRRAVARSPANGRGSPLGGRIVCRKCQSKFVSYQQLTNHQRKEGGCIPVRSSASITATSTSTQVPPSSPLRQFNAFDSSSHPLSPIPDPLTPPHIVTQDAAGTGNSEEADTSYHHLISPEPRTSALGQQVGARFEQIPPCDGSSTFASEDPAEEKRQEVVAFIKNCNGGRGLSRKDQNWLLSFAEIPGLKNDKDVQKHIDTLPRPEGWSRANLAGPGDGQDLFLDYCDAYTAVLSLWKDPAHAGKLILKPKILRIKNGERRYKEAHTGVWWHDMQNLIPASDTVLALILYSDGTPLSLSGRLKVRPVILSLANIPKELRGKLSGTKSGNKTNCPCHTCLVLACDLDDLAAGRRAELRTEKRMKQIYDQVVKLHAQGGCNAVIESLVKGWSVNPVELDHGVIPMLFELVGEYAKDKFGAKEGNKRVALANKRFLSFRNSHPGLRLPNIDFLGGSSFVTAFEHRHSLSVAVYAVVGVFTLPNGRDEITPLFRDFADVYLDFAVRHKSRGHTDASLAKVDADWDKVLAKMKRILPYQASGWGTSKVHTNAHSTESVSLKGLPGEYSADNYESSHKRTAKNPFRASNKNHMQLQMVKHVTDRLALRKAGKDYFVPTRKETALRKRARDQKTNLLSVKGGPLRLFRLSRQSLRDGNRDPALLAQPELVHLERVLRAHLGGNPRGTRALLANLPTVQDAKVIRHKTLAIARARQPDGSLKTELARANPCFGQNQRPVFSNVIVDGVGSERRGRLERTDWYAQLRLLFSCVDHRGQKRAYAFVKWYQKTGPQDGTRSIRLKWEMVNGPGGVEQVRYDVIGLQTIKRLEHILPDPNNEGMFYVNETRLV</sequence>
<reference evidence="2 3" key="1">
    <citation type="journal article" date="2014" name="Nat. Commun.">
        <title>Klebsormidium flaccidum genome reveals primary factors for plant terrestrial adaptation.</title>
        <authorList>
            <person name="Hori K."/>
            <person name="Maruyama F."/>
            <person name="Fujisawa T."/>
            <person name="Togashi T."/>
            <person name="Yamamoto N."/>
            <person name="Seo M."/>
            <person name="Sato S."/>
            <person name="Yamada T."/>
            <person name="Mori H."/>
            <person name="Tajima N."/>
            <person name="Moriyama T."/>
            <person name="Ikeuchi M."/>
            <person name="Watanabe M."/>
            <person name="Wada H."/>
            <person name="Kobayashi K."/>
            <person name="Saito M."/>
            <person name="Masuda T."/>
            <person name="Sasaki-Sekimoto Y."/>
            <person name="Mashiguchi K."/>
            <person name="Awai K."/>
            <person name="Shimojima M."/>
            <person name="Masuda S."/>
            <person name="Iwai M."/>
            <person name="Nobusawa T."/>
            <person name="Narise T."/>
            <person name="Kondo S."/>
            <person name="Saito H."/>
            <person name="Sato R."/>
            <person name="Murakawa M."/>
            <person name="Ihara Y."/>
            <person name="Oshima-Yamada Y."/>
            <person name="Ohtaka K."/>
            <person name="Satoh M."/>
            <person name="Sonobe K."/>
            <person name="Ishii M."/>
            <person name="Ohtani R."/>
            <person name="Kanamori-Sato M."/>
            <person name="Honoki R."/>
            <person name="Miyazaki D."/>
            <person name="Mochizuki H."/>
            <person name="Umetsu J."/>
            <person name="Higashi K."/>
            <person name="Shibata D."/>
            <person name="Kamiya Y."/>
            <person name="Sato N."/>
            <person name="Nakamura Y."/>
            <person name="Tabata S."/>
            <person name="Ida S."/>
            <person name="Kurokawa K."/>
            <person name="Ohta H."/>
        </authorList>
    </citation>
    <scope>NUCLEOTIDE SEQUENCE [LARGE SCALE GENOMIC DNA]</scope>
    <source>
        <strain evidence="2 3">NIES-2285</strain>
    </source>
</reference>
<dbReference type="Pfam" id="PF18759">
    <property type="entry name" value="Plavaka"/>
    <property type="match status" value="1"/>
</dbReference>
<evidence type="ECO:0000313" key="3">
    <source>
        <dbReference type="Proteomes" id="UP000054558"/>
    </source>
</evidence>
<evidence type="ECO:0000256" key="1">
    <source>
        <dbReference type="SAM" id="MobiDB-lite"/>
    </source>
</evidence>
<name>A0A1Y1HNY4_KLENI</name>